<evidence type="ECO:0000313" key="2">
    <source>
        <dbReference type="EMBL" id="SBP02516.1"/>
    </source>
</evidence>
<name>A0A1A7WAG2_9TELE</name>
<reference evidence="2" key="1">
    <citation type="submission" date="2016-05" db="EMBL/GenBank/DDBJ databases">
        <authorList>
            <person name="Lavstsen T."/>
            <person name="Jespersen J.S."/>
        </authorList>
    </citation>
    <scope>NUCLEOTIDE SEQUENCE</scope>
    <source>
        <tissue evidence="2">Brain</tissue>
    </source>
</reference>
<feature type="region of interest" description="Disordered" evidence="1">
    <location>
        <begin position="48"/>
        <end position="67"/>
    </location>
</feature>
<protein>
    <submittedName>
        <fullName evidence="2">Calcium channel, voltage-dependent, T type, alpha 1I subunit</fullName>
    </submittedName>
</protein>
<accession>A0A1A7WAG2</accession>
<reference evidence="2" key="2">
    <citation type="submission" date="2016-06" db="EMBL/GenBank/DDBJ databases">
        <title>The genome of a short-lived fish provides insights into sex chromosome evolution and the genetic control of aging.</title>
        <authorList>
            <person name="Reichwald K."/>
            <person name="Felder M."/>
            <person name="Petzold A."/>
            <person name="Koch P."/>
            <person name="Groth M."/>
            <person name="Platzer M."/>
        </authorList>
    </citation>
    <scope>NUCLEOTIDE SEQUENCE</scope>
    <source>
        <tissue evidence="2">Brain</tissue>
    </source>
</reference>
<sequence length="67" mass="7559">QPDEEESLLSPPNCLRLPHPELHECLASRRDRRALSLELPHVLQVPVDPHHPLHHRKNSLAGGLVIS</sequence>
<organism evidence="2">
    <name type="scientific">Iconisemion striatum</name>
    <dbReference type="NCBI Taxonomy" id="60296"/>
    <lineage>
        <taxon>Eukaryota</taxon>
        <taxon>Metazoa</taxon>
        <taxon>Chordata</taxon>
        <taxon>Craniata</taxon>
        <taxon>Vertebrata</taxon>
        <taxon>Euteleostomi</taxon>
        <taxon>Actinopterygii</taxon>
        <taxon>Neopterygii</taxon>
        <taxon>Teleostei</taxon>
        <taxon>Neoteleostei</taxon>
        <taxon>Acanthomorphata</taxon>
        <taxon>Ovalentaria</taxon>
        <taxon>Atherinomorphae</taxon>
        <taxon>Cyprinodontiformes</taxon>
        <taxon>Nothobranchiidae</taxon>
        <taxon>Iconisemion</taxon>
    </lineage>
</organism>
<feature type="non-terminal residue" evidence="2">
    <location>
        <position position="1"/>
    </location>
</feature>
<dbReference type="AlphaFoldDB" id="A0A1A7WAG2"/>
<dbReference type="EMBL" id="HADW01001116">
    <property type="protein sequence ID" value="SBP02516.1"/>
    <property type="molecule type" value="Transcribed_RNA"/>
</dbReference>
<evidence type="ECO:0000256" key="1">
    <source>
        <dbReference type="SAM" id="MobiDB-lite"/>
    </source>
</evidence>
<gene>
    <name evidence="2" type="primary">CACNA1I</name>
</gene>
<feature type="non-terminal residue" evidence="2">
    <location>
        <position position="67"/>
    </location>
</feature>
<proteinExistence type="predicted"/>